<evidence type="ECO:0000256" key="2">
    <source>
        <dbReference type="SAM" id="SignalP"/>
    </source>
</evidence>
<dbReference type="EMBL" id="CP136924">
    <property type="protein sequence ID" value="WXA02386.1"/>
    <property type="molecule type" value="Genomic_DNA"/>
</dbReference>
<proteinExistence type="predicted"/>
<dbReference type="Gene3D" id="2.60.40.1240">
    <property type="match status" value="1"/>
</dbReference>
<accession>A0AAU6P5S9</accession>
<feature type="chain" id="PRO_5044712971" description="DUF4352 domain-containing protein" evidence="2">
    <location>
        <begin position="18"/>
        <end position="155"/>
    </location>
</feature>
<name>A0AAU6P5S9_9FLAO</name>
<protein>
    <recommendedName>
        <fullName evidence="6">DUF4352 domain-containing protein</fullName>
    </recommendedName>
</protein>
<keyword evidence="5" id="KW-1185">Reference proteome</keyword>
<dbReference type="Proteomes" id="UP001368318">
    <property type="component" value="Chromosome"/>
</dbReference>
<evidence type="ECO:0000313" key="5">
    <source>
        <dbReference type="Proteomes" id="UP001368318"/>
    </source>
</evidence>
<evidence type="ECO:0000313" key="4">
    <source>
        <dbReference type="EMBL" id="WXA12452.1"/>
    </source>
</evidence>
<sequence>MNKLLLILLLFSLNVTAQKLDRKTYYEYSENLEFRIFGINKQRAIDRGNGYYANNIVAEKGRRFITVIFEFKNNSSHSQEIDFNEIYLRDKNGELHKIDFVVMSMKLTSRTNKLQQKLNANKKRKIVAQFRPSFDKDEIIDELVIGKKIIQLNYK</sequence>
<evidence type="ECO:0008006" key="6">
    <source>
        <dbReference type="Google" id="ProtNLM"/>
    </source>
</evidence>
<dbReference type="RefSeq" id="WP_338731460.1">
    <property type="nucleotide sequence ID" value="NZ_CP136924.1"/>
</dbReference>
<keyword evidence="1 2" id="KW-0732">Signal</keyword>
<feature type="signal peptide" evidence="2">
    <location>
        <begin position="1"/>
        <end position="17"/>
    </location>
</feature>
<organism evidence="4">
    <name type="scientific">Mangrovimonas cancribranchiae</name>
    <dbReference type="NCBI Taxonomy" id="3080055"/>
    <lineage>
        <taxon>Bacteria</taxon>
        <taxon>Pseudomonadati</taxon>
        <taxon>Bacteroidota</taxon>
        <taxon>Flavobacteriia</taxon>
        <taxon>Flavobacteriales</taxon>
        <taxon>Flavobacteriaceae</taxon>
        <taxon>Mangrovimonas</taxon>
    </lineage>
</organism>
<dbReference type="InterPro" id="IPR029050">
    <property type="entry name" value="Immunoprotect_excell_Ig-like"/>
</dbReference>
<dbReference type="EMBL" id="CP136925">
    <property type="protein sequence ID" value="WXA12452.1"/>
    <property type="molecule type" value="Genomic_DNA"/>
</dbReference>
<evidence type="ECO:0000313" key="3">
    <source>
        <dbReference type="EMBL" id="WXA02386.1"/>
    </source>
</evidence>
<gene>
    <name evidence="4" type="ORF">R3L15_09985</name>
    <name evidence="3" type="ORF">R3L16_11600</name>
</gene>
<evidence type="ECO:0000256" key="1">
    <source>
        <dbReference type="ARBA" id="ARBA00022729"/>
    </source>
</evidence>
<reference evidence="4 5" key="1">
    <citation type="submission" date="2023-10" db="EMBL/GenBank/DDBJ databases">
        <title>Culture-based analysis of two novel bacteria associated with mangrove crab gills.</title>
        <authorList>
            <person name="Yang X."/>
            <person name="Garuglieri E."/>
            <person name="Van Goethem M.W."/>
            <person name="Fusi M."/>
            <person name="Marasco R."/>
            <person name="Daffonchio D.G."/>
        </authorList>
    </citation>
    <scope>NUCLEOTIDE SEQUENCE</scope>
    <source>
        <strain evidence="4">UG2-1</strain>
        <strain evidence="3">UG2-2</strain>
        <strain evidence="5">UG2_2</strain>
    </source>
</reference>
<dbReference type="KEGG" id="mcaa:R3L15_09985"/>
<dbReference type="AlphaFoldDB" id="A0AAU6P5S9"/>